<dbReference type="AlphaFoldDB" id="B7FVH7"/>
<evidence type="ECO:0000256" key="6">
    <source>
        <dbReference type="ARBA" id="ARBA00022723"/>
    </source>
</evidence>
<evidence type="ECO:0000256" key="5">
    <source>
        <dbReference type="ARBA" id="ARBA00022679"/>
    </source>
</evidence>
<dbReference type="GeneID" id="7199722"/>
<keyword evidence="6" id="KW-0479">Metal-binding</keyword>
<feature type="region of interest" description="Disordered" evidence="12">
    <location>
        <begin position="1"/>
        <end position="34"/>
    </location>
</feature>
<dbReference type="HOGENOM" id="CLU_757522_0_0_1"/>
<evidence type="ECO:0000256" key="7">
    <source>
        <dbReference type="ARBA" id="ARBA00022771"/>
    </source>
</evidence>
<reference evidence="14 15" key="1">
    <citation type="journal article" date="2008" name="Nature">
        <title>The Phaeodactylum genome reveals the evolutionary history of diatom genomes.</title>
        <authorList>
            <person name="Bowler C."/>
            <person name="Allen A.E."/>
            <person name="Badger J.H."/>
            <person name="Grimwood J."/>
            <person name="Jabbari K."/>
            <person name="Kuo A."/>
            <person name="Maheswari U."/>
            <person name="Martens C."/>
            <person name="Maumus F."/>
            <person name="Otillar R.P."/>
            <person name="Rayko E."/>
            <person name="Salamov A."/>
            <person name="Vandepoele K."/>
            <person name="Beszteri B."/>
            <person name="Gruber A."/>
            <person name="Heijde M."/>
            <person name="Katinka M."/>
            <person name="Mock T."/>
            <person name="Valentin K."/>
            <person name="Verret F."/>
            <person name="Berges J.A."/>
            <person name="Brownlee C."/>
            <person name="Cadoret J.P."/>
            <person name="Chiovitti A."/>
            <person name="Choi C.J."/>
            <person name="Coesel S."/>
            <person name="De Martino A."/>
            <person name="Detter J.C."/>
            <person name="Durkin C."/>
            <person name="Falciatore A."/>
            <person name="Fournet J."/>
            <person name="Haruta M."/>
            <person name="Huysman M.J."/>
            <person name="Jenkins B.D."/>
            <person name="Jiroutova K."/>
            <person name="Jorgensen R.E."/>
            <person name="Joubert Y."/>
            <person name="Kaplan A."/>
            <person name="Kroger N."/>
            <person name="Kroth P.G."/>
            <person name="La Roche J."/>
            <person name="Lindquist E."/>
            <person name="Lommer M."/>
            <person name="Martin-Jezequel V."/>
            <person name="Lopez P.J."/>
            <person name="Lucas S."/>
            <person name="Mangogna M."/>
            <person name="McGinnis K."/>
            <person name="Medlin L.K."/>
            <person name="Montsant A."/>
            <person name="Oudot-Le Secq M.P."/>
            <person name="Napoli C."/>
            <person name="Obornik M."/>
            <person name="Parker M.S."/>
            <person name="Petit J.L."/>
            <person name="Porcel B.M."/>
            <person name="Poulsen N."/>
            <person name="Robison M."/>
            <person name="Rychlewski L."/>
            <person name="Rynearson T.A."/>
            <person name="Schmutz J."/>
            <person name="Shapiro H."/>
            <person name="Siaut M."/>
            <person name="Stanley M."/>
            <person name="Sussman M.R."/>
            <person name="Taylor A.R."/>
            <person name="Vardi A."/>
            <person name="von Dassow P."/>
            <person name="Vyverman W."/>
            <person name="Willis A."/>
            <person name="Wyrwicz L.S."/>
            <person name="Rokhsar D.S."/>
            <person name="Weissenbach J."/>
            <person name="Armbrust E.V."/>
            <person name="Green B.R."/>
            <person name="Van de Peer Y."/>
            <person name="Grigoriev I.V."/>
        </authorList>
    </citation>
    <scope>NUCLEOTIDE SEQUENCE [LARGE SCALE GENOMIC DNA]</scope>
    <source>
        <strain evidence="14 15">CCAP 1055/1</strain>
    </source>
</reference>
<evidence type="ECO:0000256" key="8">
    <source>
        <dbReference type="ARBA" id="ARBA00022786"/>
    </source>
</evidence>
<dbReference type="GO" id="GO:0006511">
    <property type="term" value="P:ubiquitin-dependent protein catabolic process"/>
    <property type="evidence" value="ECO:0007669"/>
    <property type="project" value="InterPro"/>
</dbReference>
<organism evidence="14 15">
    <name type="scientific">Phaeodactylum tricornutum (strain CCAP 1055/1)</name>
    <dbReference type="NCBI Taxonomy" id="556484"/>
    <lineage>
        <taxon>Eukaryota</taxon>
        <taxon>Sar</taxon>
        <taxon>Stramenopiles</taxon>
        <taxon>Ochrophyta</taxon>
        <taxon>Bacillariophyta</taxon>
        <taxon>Bacillariophyceae</taxon>
        <taxon>Bacillariophycidae</taxon>
        <taxon>Naviculales</taxon>
        <taxon>Phaeodactylaceae</taxon>
        <taxon>Phaeodactylum</taxon>
    </lineage>
</organism>
<dbReference type="PROSITE" id="PS50089">
    <property type="entry name" value="ZF_RING_2"/>
    <property type="match status" value="1"/>
</dbReference>
<gene>
    <name evidence="14" type="ORF">PHATRDRAFT_44747</name>
</gene>
<dbReference type="PaxDb" id="2850-Phatr44747"/>
<dbReference type="KEGG" id="pti:PHATRDRAFT_44747"/>
<evidence type="ECO:0000259" key="13">
    <source>
        <dbReference type="PROSITE" id="PS50089"/>
    </source>
</evidence>
<dbReference type="Pfam" id="PF13445">
    <property type="entry name" value="zf-RING_UBOX"/>
    <property type="match status" value="1"/>
</dbReference>
<dbReference type="GO" id="GO:0008270">
    <property type="term" value="F:zinc ion binding"/>
    <property type="evidence" value="ECO:0007669"/>
    <property type="project" value="UniProtKB-KW"/>
</dbReference>
<dbReference type="STRING" id="556484.B7FVH7"/>
<feature type="domain" description="RING-type" evidence="13">
    <location>
        <begin position="53"/>
        <end position="113"/>
    </location>
</feature>
<protein>
    <recommendedName>
        <fullName evidence="4">RING-type E3 ubiquitin transferase</fullName>
        <ecNumber evidence="4">2.3.2.27</ecNumber>
    </recommendedName>
</protein>
<feature type="compositionally biased region" description="Polar residues" evidence="12">
    <location>
        <begin position="15"/>
        <end position="24"/>
    </location>
</feature>
<keyword evidence="15" id="KW-1185">Reference proteome</keyword>
<dbReference type="InterPro" id="IPR027370">
    <property type="entry name" value="Znf-RING_euk"/>
</dbReference>
<feature type="region of interest" description="Disordered" evidence="12">
    <location>
        <begin position="127"/>
        <end position="151"/>
    </location>
</feature>
<keyword evidence="9" id="KW-0862">Zinc</keyword>
<feature type="region of interest" description="Disordered" evidence="12">
    <location>
        <begin position="304"/>
        <end position="325"/>
    </location>
</feature>
<keyword evidence="5" id="KW-0808">Transferase</keyword>
<keyword evidence="8" id="KW-0833">Ubl conjugation pathway</keyword>
<proteinExistence type="predicted"/>
<dbReference type="InterPro" id="IPR045103">
    <property type="entry name" value="RNF5/RNF185-like"/>
</dbReference>
<dbReference type="InterPro" id="IPR001841">
    <property type="entry name" value="Znf_RING"/>
</dbReference>
<dbReference type="InterPro" id="IPR013083">
    <property type="entry name" value="Znf_RING/FYVE/PHD"/>
</dbReference>
<evidence type="ECO:0000256" key="1">
    <source>
        <dbReference type="ARBA" id="ARBA00000900"/>
    </source>
</evidence>
<evidence type="ECO:0000313" key="14">
    <source>
        <dbReference type="EMBL" id="EEC49405.1"/>
    </source>
</evidence>
<sequence>MNSTLAVTPHGAVTENATTTQSAETGKAVTSSTMATDAASTQSGLQHDSRFSCNICLEAVTAPVVTQCGHLYCWSCLYRWLEPGMVPGERQALTGMVRYGPIDETRRVCPVCKAPCSVPTIVPIYVRNEPTSPNKRTSSLADSLDDTDDDDVEYDHQREASYGEQAHVAAHHTDIVRAANSWETSVTEHADLDGPTSPLPPSVVNVTASSAPDSSFTNTGLRQRLRFRSRDSEIPSAEDYHVVPARPAANSPVRHRSLSESNVGAASLPRNPAWLTPLNPATNRASLSNGLALSLQHAFRQSLPTTAAAQPDQSIPPLHRREGHGSAAVMNSISEQDPNATEFLSRILLLLGSFVILCLLLF</sequence>
<dbReference type="PANTHER" id="PTHR12313">
    <property type="entry name" value="E3 UBIQUITIN-PROTEIN LIGASE RNF5-RELATED"/>
    <property type="match status" value="1"/>
</dbReference>
<reference evidence="15" key="2">
    <citation type="submission" date="2008-08" db="EMBL/GenBank/DDBJ databases">
        <authorList>
            <consortium name="Diatom Consortium"/>
            <person name="Grigoriev I."/>
            <person name="Grimwood J."/>
            <person name="Kuo A."/>
            <person name="Otillar R.P."/>
            <person name="Salamov A."/>
            <person name="Detter J.C."/>
            <person name="Lindquist E."/>
            <person name="Shapiro H."/>
            <person name="Lucas S."/>
            <person name="Glavina del Rio T."/>
            <person name="Pitluck S."/>
            <person name="Rokhsar D."/>
            <person name="Bowler C."/>
        </authorList>
    </citation>
    <scope>GENOME REANNOTATION</scope>
    <source>
        <strain evidence="15">CCAP 1055/1</strain>
    </source>
</reference>
<dbReference type="GO" id="GO:0016567">
    <property type="term" value="P:protein ubiquitination"/>
    <property type="evidence" value="ECO:0007669"/>
    <property type="project" value="UniProtKB-UniPathway"/>
</dbReference>
<dbReference type="RefSeq" id="XP_002178707.1">
    <property type="nucleotide sequence ID" value="XM_002178671.1"/>
</dbReference>
<evidence type="ECO:0000256" key="10">
    <source>
        <dbReference type="ARBA" id="ARBA00023136"/>
    </source>
</evidence>
<dbReference type="SUPFAM" id="SSF57850">
    <property type="entry name" value="RING/U-box"/>
    <property type="match status" value="1"/>
</dbReference>
<dbReference type="GO" id="GO:0061630">
    <property type="term" value="F:ubiquitin protein ligase activity"/>
    <property type="evidence" value="ECO:0007669"/>
    <property type="project" value="UniProtKB-EC"/>
</dbReference>
<name>B7FVH7_PHATC</name>
<dbReference type="eggNOG" id="KOG0823">
    <property type="taxonomic scope" value="Eukaryota"/>
</dbReference>
<keyword evidence="10" id="KW-0472">Membrane</keyword>
<comment type="subcellular location">
    <subcellularLocation>
        <location evidence="2">Endomembrane system</location>
    </subcellularLocation>
</comment>
<dbReference type="PROSITE" id="PS00518">
    <property type="entry name" value="ZF_RING_1"/>
    <property type="match status" value="1"/>
</dbReference>
<dbReference type="EC" id="2.3.2.27" evidence="4"/>
<dbReference type="SMART" id="SM00184">
    <property type="entry name" value="RING"/>
    <property type="match status" value="1"/>
</dbReference>
<feature type="compositionally biased region" description="Polar residues" evidence="12">
    <location>
        <begin position="304"/>
        <end position="313"/>
    </location>
</feature>
<dbReference type="InParanoid" id="B7FVH7"/>
<dbReference type="InterPro" id="IPR017907">
    <property type="entry name" value="Znf_RING_CS"/>
</dbReference>
<evidence type="ECO:0000256" key="2">
    <source>
        <dbReference type="ARBA" id="ARBA00004308"/>
    </source>
</evidence>
<dbReference type="OrthoDB" id="29886at2759"/>
<dbReference type="EMBL" id="CM000608">
    <property type="protein sequence ID" value="EEC49405.1"/>
    <property type="molecule type" value="Genomic_DNA"/>
</dbReference>
<dbReference type="GO" id="GO:0005783">
    <property type="term" value="C:endoplasmic reticulum"/>
    <property type="evidence" value="ECO:0007669"/>
    <property type="project" value="InterPro"/>
</dbReference>
<dbReference type="CDD" id="cd16534">
    <property type="entry name" value="RING-HC_RNF5-like"/>
    <property type="match status" value="1"/>
</dbReference>
<comment type="pathway">
    <text evidence="3">Protein modification; protein ubiquitination.</text>
</comment>
<comment type="catalytic activity">
    <reaction evidence="1">
        <text>S-ubiquitinyl-[E2 ubiquitin-conjugating enzyme]-L-cysteine + [acceptor protein]-L-lysine = [E2 ubiquitin-conjugating enzyme]-L-cysteine + N(6)-ubiquitinyl-[acceptor protein]-L-lysine.</text>
        <dbReference type="EC" id="2.3.2.27"/>
    </reaction>
</comment>
<keyword evidence="7 11" id="KW-0863">Zinc-finger</keyword>
<evidence type="ECO:0000256" key="3">
    <source>
        <dbReference type="ARBA" id="ARBA00004906"/>
    </source>
</evidence>
<accession>B7FVH7</accession>
<dbReference type="UniPathway" id="UPA00143"/>
<dbReference type="Gene3D" id="3.30.40.10">
    <property type="entry name" value="Zinc/RING finger domain, C3HC4 (zinc finger)"/>
    <property type="match status" value="1"/>
</dbReference>
<dbReference type="Proteomes" id="UP000000759">
    <property type="component" value="Chromosome 5"/>
</dbReference>
<evidence type="ECO:0000256" key="4">
    <source>
        <dbReference type="ARBA" id="ARBA00012483"/>
    </source>
</evidence>
<evidence type="ECO:0000256" key="12">
    <source>
        <dbReference type="SAM" id="MobiDB-lite"/>
    </source>
</evidence>
<evidence type="ECO:0000313" key="15">
    <source>
        <dbReference type="Proteomes" id="UP000000759"/>
    </source>
</evidence>
<evidence type="ECO:0000256" key="11">
    <source>
        <dbReference type="PROSITE-ProRule" id="PRU00175"/>
    </source>
</evidence>
<evidence type="ECO:0000256" key="9">
    <source>
        <dbReference type="ARBA" id="ARBA00022833"/>
    </source>
</evidence>